<gene>
    <name evidence="2" type="ORF">SOIL9_11010</name>
</gene>
<organism evidence="2 3">
    <name type="scientific">Gemmata massiliana</name>
    <dbReference type="NCBI Taxonomy" id="1210884"/>
    <lineage>
        <taxon>Bacteria</taxon>
        <taxon>Pseudomonadati</taxon>
        <taxon>Planctomycetota</taxon>
        <taxon>Planctomycetia</taxon>
        <taxon>Gemmatales</taxon>
        <taxon>Gemmataceae</taxon>
        <taxon>Gemmata</taxon>
    </lineage>
</organism>
<feature type="compositionally biased region" description="Low complexity" evidence="1">
    <location>
        <begin position="165"/>
        <end position="175"/>
    </location>
</feature>
<proteinExistence type="predicted"/>
<reference evidence="2 3" key="1">
    <citation type="submission" date="2019-05" db="EMBL/GenBank/DDBJ databases">
        <authorList>
            <consortium name="Science for Life Laboratories"/>
        </authorList>
    </citation>
    <scope>NUCLEOTIDE SEQUENCE [LARGE SCALE GENOMIC DNA]</scope>
    <source>
        <strain evidence="2">Soil9</strain>
    </source>
</reference>
<evidence type="ECO:0008006" key="4">
    <source>
        <dbReference type="Google" id="ProtNLM"/>
    </source>
</evidence>
<accession>A0A6P2D6X9</accession>
<protein>
    <recommendedName>
        <fullName evidence="4">Transposase zinc-ribbon domain-containing protein</fullName>
    </recommendedName>
</protein>
<dbReference type="Proteomes" id="UP000464178">
    <property type="component" value="Chromosome"/>
</dbReference>
<keyword evidence="3" id="KW-1185">Reference proteome</keyword>
<dbReference type="KEGG" id="gms:SOIL9_11010"/>
<dbReference type="RefSeq" id="WP_162670863.1">
    <property type="nucleotide sequence ID" value="NZ_LR593886.1"/>
</dbReference>
<sequence>MAFPILDLMGAAGCYQFLVELLPPEGLRCPTCGRGAARTAHARHRPPVLDYRCRHCGAVFNAYTGTPLQKTHRTRTQRVLILRGIWPGTPIRAPGPRVELRPQAPVGPAPQAPGTGPSCRRPHRPGAGARTEAGEMYQNAGEKGLHTSPRMTRPGAGRTRGAGTGRTRMTGPPVA</sequence>
<evidence type="ECO:0000256" key="1">
    <source>
        <dbReference type="SAM" id="MobiDB-lite"/>
    </source>
</evidence>
<feature type="region of interest" description="Disordered" evidence="1">
    <location>
        <begin position="93"/>
        <end position="175"/>
    </location>
</feature>
<evidence type="ECO:0000313" key="2">
    <source>
        <dbReference type="EMBL" id="VTR96677.1"/>
    </source>
</evidence>
<dbReference type="AlphaFoldDB" id="A0A6P2D6X9"/>
<name>A0A6P2D6X9_9BACT</name>
<dbReference type="EMBL" id="LR593886">
    <property type="protein sequence ID" value="VTR96677.1"/>
    <property type="molecule type" value="Genomic_DNA"/>
</dbReference>
<evidence type="ECO:0000313" key="3">
    <source>
        <dbReference type="Proteomes" id="UP000464178"/>
    </source>
</evidence>